<feature type="transmembrane region" description="Helical" evidence="7">
    <location>
        <begin position="201"/>
        <end position="224"/>
    </location>
</feature>
<gene>
    <name evidence="9" type="ORF">ACFSMZ_09215</name>
</gene>
<feature type="transmembrane region" description="Helical" evidence="7">
    <location>
        <begin position="138"/>
        <end position="162"/>
    </location>
</feature>
<name>A0ABW5DFS7_9HYPH</name>
<comment type="caution">
    <text evidence="9">The sequence shown here is derived from an EMBL/GenBank/DDBJ whole genome shotgun (WGS) entry which is preliminary data.</text>
</comment>
<comment type="subcellular location">
    <subcellularLocation>
        <location evidence="1 7">Cell membrane</location>
        <topology evidence="1 7">Multi-pass membrane protein</topology>
    </subcellularLocation>
</comment>
<keyword evidence="4 7" id="KW-0812">Transmembrane</keyword>
<keyword evidence="6 7" id="KW-0472">Membrane</keyword>
<feature type="domain" description="ABC transmembrane type-1" evidence="8">
    <location>
        <begin position="99"/>
        <end position="323"/>
    </location>
</feature>
<keyword evidence="3" id="KW-1003">Cell membrane</keyword>
<proteinExistence type="inferred from homology"/>
<evidence type="ECO:0000256" key="5">
    <source>
        <dbReference type="ARBA" id="ARBA00022989"/>
    </source>
</evidence>
<evidence type="ECO:0000313" key="9">
    <source>
        <dbReference type="EMBL" id="MFD2259942.1"/>
    </source>
</evidence>
<accession>A0ABW5DFS7</accession>
<dbReference type="InterPro" id="IPR045621">
    <property type="entry name" value="BPD_transp_1_N"/>
</dbReference>
<comment type="similarity">
    <text evidence="7">Belongs to the binding-protein-dependent transport system permease family.</text>
</comment>
<feature type="transmembrane region" description="Helical" evidence="7">
    <location>
        <begin position="12"/>
        <end position="30"/>
    </location>
</feature>
<reference evidence="10" key="1">
    <citation type="journal article" date="2019" name="Int. J. Syst. Evol. Microbiol.">
        <title>The Global Catalogue of Microorganisms (GCM) 10K type strain sequencing project: providing services to taxonomists for standard genome sequencing and annotation.</title>
        <authorList>
            <consortium name="The Broad Institute Genomics Platform"/>
            <consortium name="The Broad Institute Genome Sequencing Center for Infectious Disease"/>
            <person name="Wu L."/>
            <person name="Ma J."/>
        </authorList>
    </citation>
    <scope>NUCLEOTIDE SEQUENCE [LARGE SCALE GENOMIC DNA]</scope>
    <source>
        <strain evidence="10">KCTC 23707</strain>
    </source>
</reference>
<dbReference type="PANTHER" id="PTHR43163">
    <property type="entry name" value="DIPEPTIDE TRANSPORT SYSTEM PERMEASE PROTEIN DPPB-RELATED"/>
    <property type="match status" value="1"/>
</dbReference>
<dbReference type="SUPFAM" id="SSF161098">
    <property type="entry name" value="MetI-like"/>
    <property type="match status" value="1"/>
</dbReference>
<sequence>MWRFIAKRLLETAVVVLGVSVIVFVLLRIMPGDPVQLLFGEGDDADLAASREMYRQMLGLDRPLPVQYLIFLKEIFTLHLGNSLVRGGEPVIQMVGRALPLTIELSIFALVIGLLIAIPVAVLCALKQNTFWDRGGTGFALIGASMPNFWQGILLIMFLAVWMPVFPVSGVLAQHITIERITGAPFTDAVLTGNWEGARSAFMHLVLPATTLGTTLSGQFVRVLRSSLLEVKHQEFVHAFRARGIGEPTIVSHLLHNALPTTVVIIGMRIGMLLSGTIVIETLFAYPGMGFLLVQGINARDFPVVQGVVVLLTVLVVLSNLIADIIHAWLDPRVKLAYQKGK</sequence>
<dbReference type="InterPro" id="IPR035906">
    <property type="entry name" value="MetI-like_sf"/>
</dbReference>
<evidence type="ECO:0000256" key="7">
    <source>
        <dbReference type="RuleBase" id="RU363032"/>
    </source>
</evidence>
<feature type="transmembrane region" description="Helical" evidence="7">
    <location>
        <begin position="105"/>
        <end position="126"/>
    </location>
</feature>
<dbReference type="Pfam" id="PF19300">
    <property type="entry name" value="BPD_transp_1_N"/>
    <property type="match status" value="1"/>
</dbReference>
<evidence type="ECO:0000256" key="3">
    <source>
        <dbReference type="ARBA" id="ARBA00022475"/>
    </source>
</evidence>
<evidence type="ECO:0000313" key="10">
    <source>
        <dbReference type="Proteomes" id="UP001597373"/>
    </source>
</evidence>
<dbReference type="Pfam" id="PF00528">
    <property type="entry name" value="BPD_transp_1"/>
    <property type="match status" value="1"/>
</dbReference>
<feature type="transmembrane region" description="Helical" evidence="7">
    <location>
        <begin position="278"/>
        <end position="297"/>
    </location>
</feature>
<dbReference type="EMBL" id="JBHUIR010000030">
    <property type="protein sequence ID" value="MFD2259942.1"/>
    <property type="molecule type" value="Genomic_DNA"/>
</dbReference>
<dbReference type="Gene3D" id="1.10.3720.10">
    <property type="entry name" value="MetI-like"/>
    <property type="match status" value="1"/>
</dbReference>
<dbReference type="RefSeq" id="WP_378188489.1">
    <property type="nucleotide sequence ID" value="NZ_JBHUIR010000030.1"/>
</dbReference>
<dbReference type="CDD" id="cd06261">
    <property type="entry name" value="TM_PBP2"/>
    <property type="match status" value="1"/>
</dbReference>
<evidence type="ECO:0000256" key="6">
    <source>
        <dbReference type="ARBA" id="ARBA00023136"/>
    </source>
</evidence>
<evidence type="ECO:0000256" key="2">
    <source>
        <dbReference type="ARBA" id="ARBA00022448"/>
    </source>
</evidence>
<protein>
    <submittedName>
        <fullName evidence="9">ABC transporter permease</fullName>
    </submittedName>
</protein>
<dbReference type="Proteomes" id="UP001597373">
    <property type="component" value="Unassembled WGS sequence"/>
</dbReference>
<dbReference type="PROSITE" id="PS50928">
    <property type="entry name" value="ABC_TM1"/>
    <property type="match status" value="1"/>
</dbReference>
<dbReference type="PANTHER" id="PTHR43163:SF6">
    <property type="entry name" value="DIPEPTIDE TRANSPORT SYSTEM PERMEASE PROTEIN DPPB-RELATED"/>
    <property type="match status" value="1"/>
</dbReference>
<dbReference type="InterPro" id="IPR000515">
    <property type="entry name" value="MetI-like"/>
</dbReference>
<keyword evidence="2 7" id="KW-0813">Transport</keyword>
<organism evidence="9 10">
    <name type="scientific">Chelativorans composti</name>
    <dbReference type="NCBI Taxonomy" id="768533"/>
    <lineage>
        <taxon>Bacteria</taxon>
        <taxon>Pseudomonadati</taxon>
        <taxon>Pseudomonadota</taxon>
        <taxon>Alphaproteobacteria</taxon>
        <taxon>Hyphomicrobiales</taxon>
        <taxon>Phyllobacteriaceae</taxon>
        <taxon>Chelativorans</taxon>
    </lineage>
</organism>
<evidence type="ECO:0000259" key="8">
    <source>
        <dbReference type="PROSITE" id="PS50928"/>
    </source>
</evidence>
<keyword evidence="10" id="KW-1185">Reference proteome</keyword>
<evidence type="ECO:0000256" key="4">
    <source>
        <dbReference type="ARBA" id="ARBA00022692"/>
    </source>
</evidence>
<evidence type="ECO:0000256" key="1">
    <source>
        <dbReference type="ARBA" id="ARBA00004651"/>
    </source>
</evidence>
<feature type="transmembrane region" description="Helical" evidence="7">
    <location>
        <begin position="309"/>
        <end position="330"/>
    </location>
</feature>
<keyword evidence="5 7" id="KW-1133">Transmembrane helix</keyword>